<dbReference type="SMART" id="SM00966">
    <property type="entry name" value="SpoVT_AbrB"/>
    <property type="match status" value="1"/>
</dbReference>
<dbReference type="Proteomes" id="UP000006048">
    <property type="component" value="Chromosome"/>
</dbReference>
<dbReference type="KEGG" id="tpx:Turpa_3285"/>
<organism evidence="3 4">
    <name type="scientific">Turneriella parva (strain ATCC BAA-1111 / DSM 21527 / NCTC 11395 / H)</name>
    <name type="common">Leptospira parva</name>
    <dbReference type="NCBI Taxonomy" id="869212"/>
    <lineage>
        <taxon>Bacteria</taxon>
        <taxon>Pseudomonadati</taxon>
        <taxon>Spirochaetota</taxon>
        <taxon>Spirochaetia</taxon>
        <taxon>Leptospirales</taxon>
        <taxon>Leptospiraceae</taxon>
        <taxon>Turneriella</taxon>
    </lineage>
</organism>
<dbReference type="AlphaFoldDB" id="I4B9G7"/>
<keyword evidence="1" id="KW-0238">DNA-binding</keyword>
<dbReference type="GO" id="GO:0003677">
    <property type="term" value="F:DNA binding"/>
    <property type="evidence" value="ECO:0007669"/>
    <property type="project" value="UniProtKB-UniRule"/>
</dbReference>
<gene>
    <name evidence="3" type="ordered locus">Turpa_3285</name>
</gene>
<dbReference type="HOGENOM" id="CLU_158484_11_1_12"/>
<sequence length="68" mass="7578">MAIVKVSPKFQVVIPKQVREDSGIKAGSKMDIFAYDGRIELVPIKPIKQLKASLPGLNTQIDRESDRL</sequence>
<dbReference type="RefSeq" id="WP_014804423.1">
    <property type="nucleotide sequence ID" value="NC_018020.1"/>
</dbReference>
<evidence type="ECO:0000256" key="1">
    <source>
        <dbReference type="PROSITE-ProRule" id="PRU01076"/>
    </source>
</evidence>
<dbReference type="OrthoDB" id="9811597at2"/>
<keyword evidence="4" id="KW-1185">Reference proteome</keyword>
<accession>I4B9G7</accession>
<name>I4B9G7_TURPD</name>
<reference evidence="3 4" key="1">
    <citation type="submission" date="2012-06" db="EMBL/GenBank/DDBJ databases">
        <title>The complete chromosome of genome of Turneriella parva DSM 21527.</title>
        <authorList>
            <consortium name="US DOE Joint Genome Institute (JGI-PGF)"/>
            <person name="Lucas S."/>
            <person name="Han J."/>
            <person name="Lapidus A."/>
            <person name="Bruce D."/>
            <person name="Goodwin L."/>
            <person name="Pitluck S."/>
            <person name="Peters L."/>
            <person name="Kyrpides N."/>
            <person name="Mavromatis K."/>
            <person name="Ivanova N."/>
            <person name="Mikhailova N."/>
            <person name="Chertkov O."/>
            <person name="Detter J.C."/>
            <person name="Tapia R."/>
            <person name="Han C."/>
            <person name="Land M."/>
            <person name="Hauser L."/>
            <person name="Markowitz V."/>
            <person name="Cheng J.-F."/>
            <person name="Hugenholtz P."/>
            <person name="Woyke T."/>
            <person name="Wu D."/>
            <person name="Gronow S."/>
            <person name="Wellnitz S."/>
            <person name="Brambilla E."/>
            <person name="Klenk H.-P."/>
            <person name="Eisen J.A."/>
        </authorList>
    </citation>
    <scope>NUCLEOTIDE SEQUENCE [LARGE SCALE GENOMIC DNA]</scope>
    <source>
        <strain evidence="4">ATCC BAA-1111 / DSM 21527 / NCTC 11395 / H</strain>
    </source>
</reference>
<proteinExistence type="predicted"/>
<evidence type="ECO:0000259" key="2">
    <source>
        <dbReference type="PROSITE" id="PS51740"/>
    </source>
</evidence>
<dbReference type="PROSITE" id="PS51740">
    <property type="entry name" value="SPOVT_ABRB"/>
    <property type="match status" value="1"/>
</dbReference>
<protein>
    <submittedName>
        <fullName evidence="3">Transcriptional regulator, AbrB family</fullName>
    </submittedName>
</protein>
<dbReference type="EMBL" id="CP002959">
    <property type="protein sequence ID" value="AFM13924.1"/>
    <property type="molecule type" value="Genomic_DNA"/>
</dbReference>
<feature type="domain" description="SpoVT-AbrB" evidence="2">
    <location>
        <begin position="1"/>
        <end position="46"/>
    </location>
</feature>
<dbReference type="InterPro" id="IPR037914">
    <property type="entry name" value="SpoVT-AbrB_sf"/>
</dbReference>
<dbReference type="STRING" id="869212.Turpa_3285"/>
<dbReference type="InterPro" id="IPR007159">
    <property type="entry name" value="SpoVT-AbrB_dom"/>
</dbReference>
<evidence type="ECO:0000313" key="3">
    <source>
        <dbReference type="EMBL" id="AFM13924.1"/>
    </source>
</evidence>
<dbReference type="Gene3D" id="2.10.260.10">
    <property type="match status" value="1"/>
</dbReference>
<dbReference type="SUPFAM" id="SSF89447">
    <property type="entry name" value="AbrB/MazE/MraZ-like"/>
    <property type="match status" value="1"/>
</dbReference>
<dbReference type="NCBIfam" id="TIGR01439">
    <property type="entry name" value="lp_hng_hel_AbrB"/>
    <property type="match status" value="1"/>
</dbReference>
<dbReference type="Pfam" id="PF04014">
    <property type="entry name" value="MazE_antitoxin"/>
    <property type="match status" value="1"/>
</dbReference>
<evidence type="ECO:0000313" key="4">
    <source>
        <dbReference type="Proteomes" id="UP000006048"/>
    </source>
</evidence>